<sequence length="502" mass="54191">MPRAAAEQKAPARKAAVKRTYVRKATVARPAIARPMVRKAASSEYTYDKPGPWGKAGRWLGGALGGAYAGAGGAAVGSKLGSYLHYIGKIFGSGDYVTAAQQVKGNTLVNSSQVPQFATGKHTMRIQHREFLGDIITSSTPGAFEIQDYPINPGIELTFPWLSNVVGVNYQQYRIRGMVFEFRSMSADALTSTNTALGSVVMATDYDSTDLRFTSKSQMENTEFGVSCKPSACMIHAIECDRAQTTLTEQYVRFGAPPSGADLRFYDLGRFSIATVGMQGASVNVGELWVSYDIEFFKPIKLPPESDALLAYYKLDLATGSLNNHPVSVVLPGVFDNIGVTYDEPSPLGNIVYLPHTMRAGTVLSVQHQWMGTAASTQSPSISLANGLSFTGGTDLQFLTMPSPAPASSEQIFTEIWIVYDGSGTAANLPSMTFSSCVGPTSPTQGWLLISEMNAVTGTFTVPRVKPGIRRVSEPETDMVHVVEEEKKTTHPAPPTYTTRKR</sequence>
<dbReference type="Proteomes" id="UP001238071">
    <property type="component" value="Segment"/>
</dbReference>
<evidence type="ECO:0000256" key="2">
    <source>
        <dbReference type="ARBA" id="ARBA00022561"/>
    </source>
</evidence>
<dbReference type="Gene3D" id="2.60.120.20">
    <property type="match status" value="1"/>
</dbReference>
<keyword evidence="5" id="KW-1185">Reference proteome</keyword>
<evidence type="ECO:0000256" key="1">
    <source>
        <dbReference type="ARBA" id="ARBA00007446"/>
    </source>
</evidence>
<evidence type="ECO:0000313" key="4">
    <source>
        <dbReference type="EMBL" id="QMW68626.1"/>
    </source>
</evidence>
<dbReference type="InterPro" id="IPR029053">
    <property type="entry name" value="Viral_coat"/>
</dbReference>
<reference evidence="4" key="1">
    <citation type="submission" date="2020-03" db="EMBL/GenBank/DDBJ databases">
        <title>Unveiling Crucivirus Diversity by Mining Metagenomic Data.</title>
        <authorList>
            <person name="de la Higuera I."/>
            <person name="Kasun G.W."/>
            <person name="Torrance E.L."/>
            <person name="Pratt A.A."/>
            <person name="Maluenda A."/>
            <person name="Colombet J."/>
            <person name="Bisseux M."/>
            <person name="Ravet V."/>
            <person name="Dayaram A."/>
            <person name="Stainton D."/>
            <person name="Kraberger S."/>
            <person name="Zawar-Reza P."/>
            <person name="Goldstien S."/>
            <person name="Briskie J.V."/>
            <person name="White R."/>
            <person name="Taylor H."/>
            <person name="Gomez C."/>
            <person name="Ainley D.G."/>
            <person name="Harding J.S."/>
            <person name="Fontenele R.S."/>
            <person name="Schreck J."/>
            <person name="Ribeiro S.G."/>
            <person name="Oswald S.A."/>
            <person name="Arnold J."/>
            <person name="Enault F."/>
            <person name="Varsani A."/>
            <person name="Stedman K.M."/>
        </authorList>
    </citation>
    <scope>NUCLEOTIDE SEQUENCE</scope>
    <source>
        <strain evidence="4">CHIVOP3_758</strain>
    </source>
</reference>
<proteinExistence type="inferred from homology"/>
<evidence type="ECO:0000313" key="5">
    <source>
        <dbReference type="Proteomes" id="UP001238071"/>
    </source>
</evidence>
<protein>
    <submittedName>
        <fullName evidence="4">Capsid protein</fullName>
    </submittedName>
</protein>
<dbReference type="GO" id="GO:0005198">
    <property type="term" value="F:structural molecule activity"/>
    <property type="evidence" value="ECO:0007669"/>
    <property type="project" value="InterPro"/>
</dbReference>
<evidence type="ECO:0000259" key="3">
    <source>
        <dbReference type="Pfam" id="PF00729"/>
    </source>
</evidence>
<dbReference type="Pfam" id="PF00729">
    <property type="entry name" value="Viral_coat"/>
    <property type="match status" value="1"/>
</dbReference>
<organism evidence="4 5">
    <name type="scientific">Crucivirus-184</name>
    <dbReference type="NCBI Taxonomy" id="2761236"/>
    <lineage>
        <taxon>Viruses</taxon>
        <taxon>Cruciviruses</taxon>
        <taxon>Crucivirus</taxon>
    </lineage>
</organism>
<dbReference type="SUPFAM" id="SSF88633">
    <property type="entry name" value="Positive stranded ssRNA viruses"/>
    <property type="match status" value="1"/>
</dbReference>
<keyword evidence="2" id="KW-0946">Virion</keyword>
<accession>A0A7G5M2U3</accession>
<keyword evidence="2" id="KW-0167">Capsid protein</keyword>
<name>A0A7G5M2U3_9VIRU</name>
<dbReference type="InterPro" id="IPR000937">
    <property type="entry name" value="Capsid_prot_S-dom_vir"/>
</dbReference>
<feature type="domain" description="Icosahedral viral capsid protein S" evidence="3">
    <location>
        <begin position="109"/>
        <end position="301"/>
    </location>
</feature>
<dbReference type="EMBL" id="MT263533">
    <property type="protein sequence ID" value="QMW68626.1"/>
    <property type="molecule type" value="Genomic_DNA"/>
</dbReference>
<comment type="similarity">
    <text evidence="1">Belongs to the icosahedral plant coat protein family.</text>
</comment>
<dbReference type="GO" id="GO:0019028">
    <property type="term" value="C:viral capsid"/>
    <property type="evidence" value="ECO:0007669"/>
    <property type="project" value="UniProtKB-KW"/>
</dbReference>